<dbReference type="EMBL" id="JACOGI010000001">
    <property type="protein sequence ID" value="MBC3516366.1"/>
    <property type="molecule type" value="Genomic_DNA"/>
</dbReference>
<dbReference type="Pfam" id="PF10076">
    <property type="entry name" value="Phage_Mu_Gp48"/>
    <property type="match status" value="1"/>
</dbReference>
<reference evidence="2" key="1">
    <citation type="submission" date="2020-08" db="EMBL/GenBank/DDBJ databases">
        <authorList>
            <person name="Liu C."/>
            <person name="Sun Q."/>
        </authorList>
    </citation>
    <scope>NUCLEOTIDE SEQUENCE</scope>
    <source>
        <strain evidence="2">NSJ-65</strain>
    </source>
</reference>
<sequence>MLIDKYPPFLQELVELQALAAAQQPEYDRSLEELCGLHEDFSLFTLTERGTARWEEILGIARQRGDTLPIRRARIQTVYLSRLPYTGRALEDYLRQVSEQYTLQLDTANYQLYVDVLLDGYDRRAALLAVLAEMLPANIALQLLSMIRETVAASPVIPAAVVTTEVRHIHQPQGGVKNGQMATAERPAARHRSQL</sequence>
<dbReference type="InterPro" id="IPR018755">
    <property type="entry name" value="Phage_Mu_Gp48"/>
</dbReference>
<dbReference type="AlphaFoldDB" id="A0A8J6IQ74"/>
<feature type="region of interest" description="Disordered" evidence="1">
    <location>
        <begin position="170"/>
        <end position="195"/>
    </location>
</feature>
<organism evidence="2 3">
    <name type="scientific">Neobittarella massiliensis</name>
    <name type="common">ex Bilen et al. 2018</name>
    <dbReference type="NCBI Taxonomy" id="2041842"/>
    <lineage>
        <taxon>Bacteria</taxon>
        <taxon>Bacillati</taxon>
        <taxon>Bacillota</taxon>
        <taxon>Clostridia</taxon>
        <taxon>Eubacteriales</taxon>
        <taxon>Oscillospiraceae</taxon>
        <taxon>Neobittarella (ex Bilen et al. 2018)</taxon>
    </lineage>
</organism>
<protein>
    <submittedName>
        <fullName evidence="2">DUF2313 domain-containing protein</fullName>
    </submittedName>
</protein>
<proteinExistence type="predicted"/>
<evidence type="ECO:0000256" key="1">
    <source>
        <dbReference type="SAM" id="MobiDB-lite"/>
    </source>
</evidence>
<gene>
    <name evidence="2" type="ORF">H8K20_08150</name>
</gene>
<evidence type="ECO:0000313" key="3">
    <source>
        <dbReference type="Proteomes" id="UP000597668"/>
    </source>
</evidence>
<accession>A0A8J6IQ74</accession>
<keyword evidence="3" id="KW-1185">Reference proteome</keyword>
<dbReference type="RefSeq" id="WP_186488042.1">
    <property type="nucleotide sequence ID" value="NZ_JACOGI010000001.1"/>
</dbReference>
<dbReference type="Proteomes" id="UP000597668">
    <property type="component" value="Unassembled WGS sequence"/>
</dbReference>
<evidence type="ECO:0000313" key="2">
    <source>
        <dbReference type="EMBL" id="MBC3516366.1"/>
    </source>
</evidence>
<name>A0A8J6IQ74_9FIRM</name>
<comment type="caution">
    <text evidence="2">The sequence shown here is derived from an EMBL/GenBank/DDBJ whole genome shotgun (WGS) entry which is preliminary data.</text>
</comment>